<accession>A0A1X6Y495</accession>
<keyword evidence="2" id="KW-1185">Reference proteome</keyword>
<reference evidence="2" key="1">
    <citation type="submission" date="2017-03" db="EMBL/GenBank/DDBJ databases">
        <authorList>
            <person name="Rodrigo-Torres L."/>
            <person name="Arahal R.D."/>
            <person name="Lucena T."/>
        </authorList>
    </citation>
    <scope>NUCLEOTIDE SEQUENCE [LARGE SCALE GENOMIC DNA]</scope>
    <source>
        <strain evidence="2">CECT 8411</strain>
    </source>
</reference>
<name>A0A1X6Y495_9RHOB</name>
<proteinExistence type="predicted"/>
<sequence>MYFLWVGSASLIAELLRVFSFPSVFRTESVYPSPALVKRGKSRGSVLAHWSPTFNFLTTPAC</sequence>
<gene>
    <name evidence="1" type="ORF">RUM8411_00055</name>
</gene>
<protein>
    <submittedName>
        <fullName evidence="1">Uncharacterized protein</fullName>
    </submittedName>
</protein>
<evidence type="ECO:0000313" key="2">
    <source>
        <dbReference type="Proteomes" id="UP000193778"/>
    </source>
</evidence>
<dbReference type="Proteomes" id="UP000193778">
    <property type="component" value="Unassembled WGS sequence"/>
</dbReference>
<dbReference type="EMBL" id="FWFP01000001">
    <property type="protein sequence ID" value="SLN10008.1"/>
    <property type="molecule type" value="Genomic_DNA"/>
</dbReference>
<evidence type="ECO:0000313" key="1">
    <source>
        <dbReference type="EMBL" id="SLN10008.1"/>
    </source>
</evidence>
<dbReference type="AlphaFoldDB" id="A0A1X6Y495"/>
<organism evidence="1 2">
    <name type="scientific">Ruegeria meonggei</name>
    <dbReference type="NCBI Taxonomy" id="1446476"/>
    <lineage>
        <taxon>Bacteria</taxon>
        <taxon>Pseudomonadati</taxon>
        <taxon>Pseudomonadota</taxon>
        <taxon>Alphaproteobacteria</taxon>
        <taxon>Rhodobacterales</taxon>
        <taxon>Roseobacteraceae</taxon>
        <taxon>Ruegeria</taxon>
    </lineage>
</organism>